<proteinExistence type="inferred from homology"/>
<gene>
    <name evidence="5" type="ORF">BCR35DRAFT_310109</name>
</gene>
<keyword evidence="3" id="KW-0472">Membrane</keyword>
<dbReference type="SMART" id="SM01000">
    <property type="entry name" value="Aha1_N"/>
    <property type="match status" value="1"/>
</dbReference>
<organism evidence="5 6">
    <name type="scientific">Leucosporidium creatinivorum</name>
    <dbReference type="NCBI Taxonomy" id="106004"/>
    <lineage>
        <taxon>Eukaryota</taxon>
        <taxon>Fungi</taxon>
        <taxon>Dikarya</taxon>
        <taxon>Basidiomycota</taxon>
        <taxon>Pucciniomycotina</taxon>
        <taxon>Microbotryomycetes</taxon>
        <taxon>Leucosporidiales</taxon>
        <taxon>Leucosporidium</taxon>
    </lineage>
</organism>
<dbReference type="Gene3D" id="3.30.530.20">
    <property type="match status" value="1"/>
</dbReference>
<dbReference type="Gene3D" id="3.15.10.20">
    <property type="entry name" value="Activator of Hsp90 ATPase Aha1, N-terminal domain"/>
    <property type="match status" value="1"/>
</dbReference>
<dbReference type="EMBL" id="MCGR01000091">
    <property type="protein sequence ID" value="ORY55337.1"/>
    <property type="molecule type" value="Genomic_DNA"/>
</dbReference>
<dbReference type="AlphaFoldDB" id="A0A1Y2D800"/>
<protein>
    <submittedName>
        <fullName evidence="5">Activator of Hsp90 ATPase</fullName>
    </submittedName>
</protein>
<dbReference type="PANTHER" id="PTHR13009">
    <property type="entry name" value="HEAT SHOCK PROTEIN 90 HSP90 CO-CHAPERONE AHA-1"/>
    <property type="match status" value="1"/>
</dbReference>
<dbReference type="PANTHER" id="PTHR13009:SF22">
    <property type="entry name" value="LD43819P"/>
    <property type="match status" value="1"/>
</dbReference>
<feature type="domain" description="Activator of Hsp90 ATPase AHSA1-like N-terminal" evidence="4">
    <location>
        <begin position="16"/>
        <end position="145"/>
    </location>
</feature>
<reference evidence="5 6" key="1">
    <citation type="submission" date="2016-07" db="EMBL/GenBank/DDBJ databases">
        <title>Pervasive Adenine N6-methylation of Active Genes in Fungi.</title>
        <authorList>
            <consortium name="DOE Joint Genome Institute"/>
            <person name="Mondo S.J."/>
            <person name="Dannebaum R.O."/>
            <person name="Kuo R.C."/>
            <person name="Labutti K."/>
            <person name="Haridas S."/>
            <person name="Kuo A."/>
            <person name="Salamov A."/>
            <person name="Ahrendt S.R."/>
            <person name="Lipzen A."/>
            <person name="Sullivan W."/>
            <person name="Andreopoulos W.B."/>
            <person name="Clum A."/>
            <person name="Lindquist E."/>
            <person name="Daum C."/>
            <person name="Ramamoorthy G.K."/>
            <person name="Gryganskyi A."/>
            <person name="Culley D."/>
            <person name="Magnuson J.K."/>
            <person name="James T.Y."/>
            <person name="O'Malley M.A."/>
            <person name="Stajich J.E."/>
            <person name="Spatafora J.W."/>
            <person name="Visel A."/>
            <person name="Grigoriev I.V."/>
        </authorList>
    </citation>
    <scope>NUCLEOTIDE SEQUENCE [LARGE SCALE GENOMIC DNA]</scope>
    <source>
        <strain evidence="5 6">62-1032</strain>
    </source>
</reference>
<dbReference type="GO" id="GO:0001671">
    <property type="term" value="F:ATPase activator activity"/>
    <property type="evidence" value="ECO:0007669"/>
    <property type="project" value="InterPro"/>
</dbReference>
<feature type="region of interest" description="Disordered" evidence="2">
    <location>
        <begin position="149"/>
        <end position="184"/>
    </location>
</feature>
<keyword evidence="3" id="KW-0812">Transmembrane</keyword>
<name>A0A1Y2D800_9BASI</name>
<evidence type="ECO:0000313" key="5">
    <source>
        <dbReference type="EMBL" id="ORY55337.1"/>
    </source>
</evidence>
<evidence type="ECO:0000256" key="1">
    <source>
        <dbReference type="ARBA" id="ARBA00006817"/>
    </source>
</evidence>
<evidence type="ECO:0000256" key="2">
    <source>
        <dbReference type="SAM" id="MobiDB-lite"/>
    </source>
</evidence>
<dbReference type="InterPro" id="IPR015310">
    <property type="entry name" value="AHSA1-like_N"/>
</dbReference>
<dbReference type="InterPro" id="IPR013538">
    <property type="entry name" value="ASHA1/2-like_C"/>
</dbReference>
<dbReference type="Proteomes" id="UP000193467">
    <property type="component" value="Unassembled WGS sequence"/>
</dbReference>
<comment type="caution">
    <text evidence="5">The sequence shown here is derived from an EMBL/GenBank/DDBJ whole genome shotgun (WGS) entry which is preliminary data.</text>
</comment>
<dbReference type="FunCoup" id="A0A1Y2D800">
    <property type="interactions" value="722"/>
</dbReference>
<dbReference type="Pfam" id="PF09229">
    <property type="entry name" value="Aha1_N"/>
    <property type="match status" value="1"/>
</dbReference>
<dbReference type="SUPFAM" id="SSF103111">
    <property type="entry name" value="Activator of Hsp90 ATPase, Aha1"/>
    <property type="match status" value="1"/>
</dbReference>
<dbReference type="InterPro" id="IPR023393">
    <property type="entry name" value="START-like_dom_sf"/>
</dbReference>
<dbReference type="InParanoid" id="A0A1Y2D800"/>
<dbReference type="SUPFAM" id="SSF55961">
    <property type="entry name" value="Bet v1-like"/>
    <property type="match status" value="1"/>
</dbReference>
<dbReference type="InterPro" id="IPR036338">
    <property type="entry name" value="Aha1"/>
</dbReference>
<feature type="compositionally biased region" description="Low complexity" evidence="2">
    <location>
        <begin position="154"/>
        <end position="184"/>
    </location>
</feature>
<comment type="similarity">
    <text evidence="1">Belongs to the AHA1 family.</text>
</comment>
<evidence type="ECO:0000259" key="4">
    <source>
        <dbReference type="SMART" id="SM01000"/>
    </source>
</evidence>
<dbReference type="GO" id="GO:0051087">
    <property type="term" value="F:protein-folding chaperone binding"/>
    <property type="evidence" value="ECO:0007669"/>
    <property type="project" value="InterPro"/>
</dbReference>
<accession>A0A1Y2D800</accession>
<evidence type="ECO:0000256" key="3">
    <source>
        <dbReference type="SAM" id="Phobius"/>
    </source>
</evidence>
<keyword evidence="3" id="KW-1133">Transmembrane helix</keyword>
<evidence type="ECO:0000313" key="6">
    <source>
        <dbReference type="Proteomes" id="UP000193467"/>
    </source>
</evidence>
<dbReference type="GO" id="GO:0006457">
    <property type="term" value="P:protein folding"/>
    <property type="evidence" value="ECO:0007669"/>
    <property type="project" value="TreeGrafter"/>
</dbReference>
<dbReference type="OrthoDB" id="567237at2759"/>
<feature type="transmembrane region" description="Helical" evidence="3">
    <location>
        <begin position="346"/>
        <end position="371"/>
    </location>
</feature>
<dbReference type="STRING" id="106004.A0A1Y2D800"/>
<dbReference type="GO" id="GO:0005829">
    <property type="term" value="C:cytosol"/>
    <property type="evidence" value="ECO:0007669"/>
    <property type="project" value="TreeGrafter"/>
</dbReference>
<sequence>MTQQLPPGIKNWHWRTKGCEAWAKTWLKSEIDGLEVDGVSVSVKDSEGDCEVGMRKSKLVTIYDLKITMDWKAETAEGEAVTGSLVALEVAHDMDEDEYVFESSISSAPSKEAQAFQSTAKKGLANKLRPIFQRFPKAMLETHGKDLLAEDDSANNSGASTPAAAAAAKSTPTVPSASTVASSTSSKAPFNTAVVKANGEFASDADGLFDFLTNAEKIPLWSRNPATMKPEVGAEMSLFGGNIAGKVTAVERPKSFTTTWRAPTWPENYYGTLETTLTQGSNSTTLDLRLSGVPVGKEDEAERNLNIFYINGLKQIGSVLPSVAPPSSSAARARPRGPKVEPPSRWLLLANFGVAALSFGVVGALGAAFYFGPSGPGGRA</sequence>
<dbReference type="Pfam" id="PF08327">
    <property type="entry name" value="AHSA1"/>
    <property type="match status" value="1"/>
</dbReference>
<keyword evidence="6" id="KW-1185">Reference proteome</keyword>